<evidence type="ECO:0000313" key="3">
    <source>
        <dbReference type="Proteomes" id="UP000664132"/>
    </source>
</evidence>
<comment type="caution">
    <text evidence="2">The sequence shown here is derived from an EMBL/GenBank/DDBJ whole genome shotgun (WGS) entry which is preliminary data.</text>
</comment>
<gene>
    <name evidence="2" type="ORF">IFR04_008307</name>
</gene>
<feature type="region of interest" description="Disordered" evidence="1">
    <location>
        <begin position="34"/>
        <end position="55"/>
    </location>
</feature>
<protein>
    <submittedName>
        <fullName evidence="2">Uncharacterized protein</fullName>
    </submittedName>
</protein>
<dbReference type="Proteomes" id="UP000664132">
    <property type="component" value="Unassembled WGS sequence"/>
</dbReference>
<proteinExistence type="predicted"/>
<name>A0A8H7TGQ5_9HELO</name>
<reference evidence="2" key="1">
    <citation type="submission" date="2021-02" db="EMBL/GenBank/DDBJ databases">
        <title>Genome sequence Cadophora malorum strain M34.</title>
        <authorList>
            <person name="Stefanovic E."/>
            <person name="Vu D."/>
            <person name="Scully C."/>
            <person name="Dijksterhuis J."/>
            <person name="Roader J."/>
            <person name="Houbraken J."/>
        </authorList>
    </citation>
    <scope>NUCLEOTIDE SEQUENCE</scope>
    <source>
        <strain evidence="2">M34</strain>
    </source>
</reference>
<accession>A0A8H7TGQ5</accession>
<feature type="compositionally biased region" description="Polar residues" evidence="1">
    <location>
        <begin position="34"/>
        <end position="50"/>
    </location>
</feature>
<dbReference type="OrthoDB" id="3562417at2759"/>
<evidence type="ECO:0000313" key="2">
    <source>
        <dbReference type="EMBL" id="KAG4418596.1"/>
    </source>
</evidence>
<organism evidence="2 3">
    <name type="scientific">Cadophora malorum</name>
    <dbReference type="NCBI Taxonomy" id="108018"/>
    <lineage>
        <taxon>Eukaryota</taxon>
        <taxon>Fungi</taxon>
        <taxon>Dikarya</taxon>
        <taxon>Ascomycota</taxon>
        <taxon>Pezizomycotina</taxon>
        <taxon>Leotiomycetes</taxon>
        <taxon>Helotiales</taxon>
        <taxon>Ploettnerulaceae</taxon>
        <taxon>Cadophora</taxon>
    </lineage>
</organism>
<keyword evidence="3" id="KW-1185">Reference proteome</keyword>
<sequence>MAEAAFARENLDMDLDLWQEPDYDRLLESVLSSPAQSSDAKATTPGSTADTSDEEKEITRLTWEIMHVEAQIKWINIELADIKRQQPKVEKVIERKSRPERAQFITYIQAARDYVIYSIRNPAEFKRTCQLLLSFEVTKQLEWMTANQIHIRAMEKFVLQSGRMITSQFWSPVGDVPTPGGCSEAQTQSTADNHTIYGESPQSTLVEYHTRFQTLIQQHEEGKQLVEPRRSVLQQTTRGNLLIQKSMLERAGKIKAAMKEVKRFDGALGADGAFKQVDSLLMILWTMPYLFFRNLGANLPVILKVIVAHHKQQHDGTRTPAQKILRYPKFEGEP</sequence>
<evidence type="ECO:0000256" key="1">
    <source>
        <dbReference type="SAM" id="MobiDB-lite"/>
    </source>
</evidence>
<dbReference type="EMBL" id="JAFJYH010000125">
    <property type="protein sequence ID" value="KAG4418596.1"/>
    <property type="molecule type" value="Genomic_DNA"/>
</dbReference>
<dbReference type="AlphaFoldDB" id="A0A8H7TGQ5"/>